<dbReference type="RefSeq" id="WP_182338046.1">
    <property type="nucleotide sequence ID" value="NZ_JACGXS010000001.1"/>
</dbReference>
<proteinExistence type="predicted"/>
<name>A0A7W3FKH1_9GAMM</name>
<keyword evidence="3" id="KW-0998">Cell outer membrane</keyword>
<dbReference type="Pfam" id="PF03865">
    <property type="entry name" value="ShlB"/>
    <property type="match status" value="1"/>
</dbReference>
<keyword evidence="1" id="KW-1134">Transmembrane beta strand</keyword>
<dbReference type="InterPro" id="IPR013686">
    <property type="entry name" value="Polypept-transport_assoc_ShlB"/>
</dbReference>
<dbReference type="InterPro" id="IPR051544">
    <property type="entry name" value="TPS_OM_transporter"/>
</dbReference>
<dbReference type="GO" id="GO:0046819">
    <property type="term" value="P:protein secretion by the type V secretion system"/>
    <property type="evidence" value="ECO:0007669"/>
    <property type="project" value="TreeGrafter"/>
</dbReference>
<feature type="domain" description="Polypeptide-transport-associated ShlB-type" evidence="5">
    <location>
        <begin position="29"/>
        <end position="101"/>
    </location>
</feature>
<dbReference type="Gene3D" id="2.40.160.50">
    <property type="entry name" value="membrane protein fhac: a member of the omp85/tpsb transporter family"/>
    <property type="match status" value="1"/>
</dbReference>
<protein>
    <submittedName>
        <fullName evidence="6">ShlB/FhaC/HecB family hemolysin secretion/activation protein</fullName>
    </submittedName>
</protein>
<dbReference type="Pfam" id="PF08479">
    <property type="entry name" value="POTRA_2"/>
    <property type="match status" value="1"/>
</dbReference>
<evidence type="ECO:0000313" key="7">
    <source>
        <dbReference type="Proteomes" id="UP000547058"/>
    </source>
</evidence>
<dbReference type="PANTHER" id="PTHR34597:SF6">
    <property type="entry name" value="BLR6126 PROTEIN"/>
    <property type="match status" value="1"/>
</dbReference>
<sequence length="526" mass="56914">MLILSPTLVAAQQAAVDAAPEPSAPATVTLNEYVVRGNTVLDMAQIEQAVAPFLGPGKTMADVESARDALTELYQKAGYQSVYVELPEQQVSGGVVLLKVNQTPIGQLRVVGTRHESPERILQRVPSLAEGEVPDFTAAQAELSALNRGGLRQVMPLVREGASPGTMDVDLQVEERSPWRASAALNNDHSADTEDLRLSASIGHDNLWQRGHSASLSLYTAPEDTDQAKVISASYVAPFEGTPWGLEFSGYTSDSQVLNVGGQGSVGGGTSVLGDGHAVGVKLTYLLPGSAAWWRQLSLGVDFKDTEEDTRLGGDSMTTPLKYAPITLGLTGVRQGERDVTSFNAQLVAGTRRLLGYGSDTAGFDQKRYRADPSFFALKGELSNTHTFDSDWQWYARGSLQVTDAPLVSAEQYAAGGMYTVRGFLSAEAIGDYGALANVEWRTPAWRAGDWLDARLYAFADAAYLRLRAPLPEQDDKYNLASVGLGASIRLGEHFQLRFDYAYPYSDGPSTRKDDPRFHFNLSTSY</sequence>
<dbReference type="InterPro" id="IPR005565">
    <property type="entry name" value="Hemolysn_activator_HlyB_C"/>
</dbReference>
<dbReference type="AlphaFoldDB" id="A0A7W3FKH1"/>
<dbReference type="GO" id="GO:0098046">
    <property type="term" value="C:type V protein secretion system complex"/>
    <property type="evidence" value="ECO:0007669"/>
    <property type="project" value="TreeGrafter"/>
</dbReference>
<evidence type="ECO:0000256" key="2">
    <source>
        <dbReference type="ARBA" id="ARBA00022692"/>
    </source>
</evidence>
<dbReference type="PANTHER" id="PTHR34597">
    <property type="entry name" value="SLR1661 PROTEIN"/>
    <property type="match status" value="1"/>
</dbReference>
<feature type="domain" description="Haemolysin activator HlyB C-terminal" evidence="4">
    <location>
        <begin position="165"/>
        <end position="488"/>
    </location>
</feature>
<keyword evidence="2" id="KW-0812">Transmembrane</keyword>
<organism evidence="6 7">
    <name type="scientific">Stenotrophomonas tumulicola</name>
    <dbReference type="NCBI Taxonomy" id="1685415"/>
    <lineage>
        <taxon>Bacteria</taxon>
        <taxon>Pseudomonadati</taxon>
        <taxon>Pseudomonadota</taxon>
        <taxon>Gammaproteobacteria</taxon>
        <taxon>Lysobacterales</taxon>
        <taxon>Lysobacteraceae</taxon>
        <taxon>Stenotrophomonas</taxon>
    </lineage>
</organism>
<evidence type="ECO:0000256" key="1">
    <source>
        <dbReference type="ARBA" id="ARBA00022452"/>
    </source>
</evidence>
<dbReference type="Proteomes" id="UP000547058">
    <property type="component" value="Unassembled WGS sequence"/>
</dbReference>
<evidence type="ECO:0000313" key="6">
    <source>
        <dbReference type="EMBL" id="MBA8680896.1"/>
    </source>
</evidence>
<accession>A0A7W3FKH1</accession>
<dbReference type="GO" id="GO:0008320">
    <property type="term" value="F:protein transmembrane transporter activity"/>
    <property type="evidence" value="ECO:0007669"/>
    <property type="project" value="TreeGrafter"/>
</dbReference>
<evidence type="ECO:0000259" key="5">
    <source>
        <dbReference type="Pfam" id="PF08479"/>
    </source>
</evidence>
<evidence type="ECO:0000256" key="3">
    <source>
        <dbReference type="ARBA" id="ARBA00023237"/>
    </source>
</evidence>
<gene>
    <name evidence="6" type="ORF">H4O11_03650</name>
</gene>
<reference evidence="6 7" key="1">
    <citation type="submission" date="2020-08" db="EMBL/GenBank/DDBJ databases">
        <title>Stenotrophomonas tumulicola JCM 30961.</title>
        <authorList>
            <person name="Deng Y."/>
        </authorList>
    </citation>
    <scope>NUCLEOTIDE SEQUENCE [LARGE SCALE GENOMIC DNA]</scope>
    <source>
        <strain evidence="6 7">JCM 30961</strain>
    </source>
</reference>
<comment type="caution">
    <text evidence="6">The sequence shown here is derived from an EMBL/GenBank/DDBJ whole genome shotgun (WGS) entry which is preliminary data.</text>
</comment>
<evidence type="ECO:0000259" key="4">
    <source>
        <dbReference type="Pfam" id="PF03865"/>
    </source>
</evidence>
<dbReference type="EMBL" id="JACGXS010000001">
    <property type="protein sequence ID" value="MBA8680896.1"/>
    <property type="molecule type" value="Genomic_DNA"/>
</dbReference>
<keyword evidence="1" id="KW-0472">Membrane</keyword>
<keyword evidence="7" id="KW-1185">Reference proteome</keyword>
<dbReference type="Gene3D" id="3.10.20.310">
    <property type="entry name" value="membrane protein fhac"/>
    <property type="match status" value="1"/>
</dbReference>